<dbReference type="Pfam" id="PF10947">
    <property type="entry name" value="DUF2628"/>
    <property type="match status" value="1"/>
</dbReference>
<evidence type="ECO:0000313" key="3">
    <source>
        <dbReference type="EMBL" id="MFC4624471.1"/>
    </source>
</evidence>
<organism evidence="3 4">
    <name type="scientific">Daeguia caeni</name>
    <dbReference type="NCBI Taxonomy" id="439612"/>
    <lineage>
        <taxon>Bacteria</taxon>
        <taxon>Pseudomonadati</taxon>
        <taxon>Pseudomonadota</taxon>
        <taxon>Alphaproteobacteria</taxon>
        <taxon>Hyphomicrobiales</taxon>
        <taxon>Brucellaceae</taxon>
        <taxon>Daeguia</taxon>
    </lineage>
</organism>
<feature type="region of interest" description="Disordered" evidence="1">
    <location>
        <begin position="122"/>
        <end position="159"/>
    </location>
</feature>
<dbReference type="Proteomes" id="UP001596042">
    <property type="component" value="Unassembled WGS sequence"/>
</dbReference>
<feature type="transmembrane region" description="Helical" evidence="2">
    <location>
        <begin position="66"/>
        <end position="84"/>
    </location>
</feature>
<dbReference type="EMBL" id="JBHSEL010000042">
    <property type="protein sequence ID" value="MFC4624471.1"/>
    <property type="molecule type" value="Genomic_DNA"/>
</dbReference>
<evidence type="ECO:0000313" key="4">
    <source>
        <dbReference type="Proteomes" id="UP001596042"/>
    </source>
</evidence>
<dbReference type="RefSeq" id="WP_374832158.1">
    <property type="nucleotide sequence ID" value="NZ_JBHEEZ010000013.1"/>
</dbReference>
<sequence length="159" mass="17488">MAQFVVLERPGAKGAEEACFVRDGFSPIALIMPLLWLLFQRLWFEAAAVFGISLLLGLGASHFGAAGAATALSMLVSLFVALEGRNWKIAKLRRQGYAERAAIAADDLEEAELRYFSHRQPDAENNAEHPLPQRQWDKPRSIHTPLGPTIGLVGHRGED</sequence>
<keyword evidence="2" id="KW-0472">Membrane</keyword>
<gene>
    <name evidence="3" type="ORF">ACFO1V_04410</name>
</gene>
<name>A0ABV9H4P9_9HYPH</name>
<keyword evidence="4" id="KW-1185">Reference proteome</keyword>
<keyword evidence="2" id="KW-0812">Transmembrane</keyword>
<evidence type="ECO:0000256" key="1">
    <source>
        <dbReference type="SAM" id="MobiDB-lite"/>
    </source>
</evidence>
<proteinExistence type="predicted"/>
<protein>
    <submittedName>
        <fullName evidence="3">DUF2628 domain-containing protein</fullName>
    </submittedName>
</protein>
<accession>A0ABV9H4P9</accession>
<evidence type="ECO:0000256" key="2">
    <source>
        <dbReference type="SAM" id="Phobius"/>
    </source>
</evidence>
<comment type="caution">
    <text evidence="3">The sequence shown here is derived from an EMBL/GenBank/DDBJ whole genome shotgun (WGS) entry which is preliminary data.</text>
</comment>
<dbReference type="InterPro" id="IPR024399">
    <property type="entry name" value="DUF2628"/>
</dbReference>
<keyword evidence="2" id="KW-1133">Transmembrane helix</keyword>
<reference evidence="4" key="1">
    <citation type="journal article" date="2019" name="Int. J. Syst. Evol. Microbiol.">
        <title>The Global Catalogue of Microorganisms (GCM) 10K type strain sequencing project: providing services to taxonomists for standard genome sequencing and annotation.</title>
        <authorList>
            <consortium name="The Broad Institute Genomics Platform"/>
            <consortium name="The Broad Institute Genome Sequencing Center for Infectious Disease"/>
            <person name="Wu L."/>
            <person name="Ma J."/>
        </authorList>
    </citation>
    <scope>NUCLEOTIDE SEQUENCE [LARGE SCALE GENOMIC DNA]</scope>
    <source>
        <strain evidence="4">CGMCC 1.15731</strain>
    </source>
</reference>